<comment type="caution">
    <text evidence="1">The sequence shown here is derived from an EMBL/GenBank/DDBJ whole genome shotgun (WGS) entry which is preliminary data.</text>
</comment>
<evidence type="ECO:0000313" key="2">
    <source>
        <dbReference type="Proteomes" id="UP000243217"/>
    </source>
</evidence>
<dbReference type="OrthoDB" id="78033at2759"/>
<feature type="non-terminal residue" evidence="1">
    <location>
        <position position="1"/>
    </location>
</feature>
<reference evidence="1 2" key="1">
    <citation type="journal article" date="2014" name="Genome Biol. Evol.">
        <title>The secreted proteins of Achlya hypogyna and Thraustotheca clavata identify the ancestral oomycete secretome and reveal gene acquisitions by horizontal gene transfer.</title>
        <authorList>
            <person name="Misner I."/>
            <person name="Blouin N."/>
            <person name="Leonard G."/>
            <person name="Richards T.A."/>
            <person name="Lane C.E."/>
        </authorList>
    </citation>
    <scope>NUCLEOTIDE SEQUENCE [LARGE SCALE GENOMIC DNA]</scope>
    <source>
        <strain evidence="1 2">ATCC 34112</strain>
    </source>
</reference>
<dbReference type="Proteomes" id="UP000243217">
    <property type="component" value="Unassembled WGS sequence"/>
</dbReference>
<sequence length="94" mass="10718">TYNINLSKGTVQNYLAESTENVAFRANYLQKKLNNRNNKNYPIVPEIFLDKSYCNERHTAQLSRVDCTNVNYQPSGKGDRYCIVAAGMKYTNAS</sequence>
<accession>A0A1V9YX43</accession>
<feature type="non-terminal residue" evidence="1">
    <location>
        <position position="94"/>
    </location>
</feature>
<gene>
    <name evidence="1" type="ORF">THRCLA_22562</name>
</gene>
<organism evidence="1 2">
    <name type="scientific">Thraustotheca clavata</name>
    <dbReference type="NCBI Taxonomy" id="74557"/>
    <lineage>
        <taxon>Eukaryota</taxon>
        <taxon>Sar</taxon>
        <taxon>Stramenopiles</taxon>
        <taxon>Oomycota</taxon>
        <taxon>Saprolegniomycetes</taxon>
        <taxon>Saprolegniales</taxon>
        <taxon>Achlyaceae</taxon>
        <taxon>Thraustotheca</taxon>
    </lineage>
</organism>
<evidence type="ECO:0000313" key="1">
    <source>
        <dbReference type="EMBL" id="OQR90326.1"/>
    </source>
</evidence>
<name>A0A1V9YX43_9STRA</name>
<dbReference type="EMBL" id="JNBS01002553">
    <property type="protein sequence ID" value="OQR90326.1"/>
    <property type="molecule type" value="Genomic_DNA"/>
</dbReference>
<proteinExistence type="predicted"/>
<dbReference type="AlphaFoldDB" id="A0A1V9YX43"/>
<keyword evidence="2" id="KW-1185">Reference proteome</keyword>
<protein>
    <submittedName>
        <fullName evidence="1">Uncharacterized protein</fullName>
    </submittedName>
</protein>